<dbReference type="AlphaFoldDB" id="A0AA96IB28"/>
<dbReference type="Pfam" id="PF01381">
    <property type="entry name" value="HTH_3"/>
    <property type="match status" value="1"/>
</dbReference>
<name>A0AA96IB28_9BACT</name>
<protein>
    <submittedName>
        <fullName evidence="5">Helix-turn-helix transcriptional regulator</fullName>
    </submittedName>
</protein>
<dbReference type="Gene3D" id="1.10.260.40">
    <property type="entry name" value="lambda repressor-like DNA-binding domains"/>
    <property type="match status" value="1"/>
</dbReference>
<dbReference type="EMBL" id="CP134852">
    <property type="protein sequence ID" value="WNL25740.1"/>
    <property type="molecule type" value="Genomic_DNA"/>
</dbReference>
<reference evidence="5" key="1">
    <citation type="submission" date="2023-09" db="EMBL/GenBank/DDBJ databases">
        <title>Arcobacter tbilisiensis sp. nov. isolated from chicken meat in Tbilisi, Georgia.</title>
        <authorList>
            <person name="Matthias R."/>
            <person name="Zautner A.E."/>
        </authorList>
    </citation>
    <scope>NUCLEOTIDE SEQUENCE</scope>
    <source>
        <strain evidence="5">LEO 70</strain>
        <strain evidence="4">LEO 79</strain>
        <strain evidence="3">LEO 99</strain>
    </source>
</reference>
<reference evidence="2" key="2">
    <citation type="submission" date="2023-09" db="EMBL/GenBank/DDBJ databases">
        <title>Characterization of Arcobacter Isolates from Retail Chicken Sold in Supermarkets in Tbilisi, Georgia.</title>
        <authorList>
            <person name="Matthias R."/>
            <person name="Zautner A.E."/>
        </authorList>
    </citation>
    <scope>NUCLEOTIDE SEQUENCE</scope>
    <source>
        <strain evidence="2">LEO 108</strain>
    </source>
</reference>
<sequence length="78" mass="9447">MIFFENEIDEFYIKIGRNVKKYREKKGLTQLQLSYEMNYKSVSLVSAAELYKNKKHFNIEHLYKISKILEIDIEKLLK</sequence>
<dbReference type="CDD" id="cd00093">
    <property type="entry name" value="HTH_XRE"/>
    <property type="match status" value="1"/>
</dbReference>
<evidence type="ECO:0000313" key="3">
    <source>
        <dbReference type="EMBL" id="WNL18326.1"/>
    </source>
</evidence>
<dbReference type="GO" id="GO:0003677">
    <property type="term" value="F:DNA binding"/>
    <property type="evidence" value="ECO:0007669"/>
    <property type="project" value="InterPro"/>
</dbReference>
<dbReference type="EMBL" id="CP134849">
    <property type="protein sequence ID" value="WNL18326.1"/>
    <property type="molecule type" value="Genomic_DNA"/>
</dbReference>
<feature type="domain" description="HTH cro/C1-type" evidence="1">
    <location>
        <begin position="19"/>
        <end position="76"/>
    </location>
</feature>
<dbReference type="EMBL" id="CP134845">
    <property type="protein sequence ID" value="WNL13666.1"/>
    <property type="molecule type" value="Genomic_DNA"/>
</dbReference>
<dbReference type="SUPFAM" id="SSF47413">
    <property type="entry name" value="lambda repressor-like DNA-binding domains"/>
    <property type="match status" value="1"/>
</dbReference>
<dbReference type="SMART" id="SM00530">
    <property type="entry name" value="HTH_XRE"/>
    <property type="match status" value="1"/>
</dbReference>
<organism evidence="5">
    <name type="scientific">Arcobacter sp. AZ-2023</name>
    <dbReference type="NCBI Taxonomy" id="3074453"/>
    <lineage>
        <taxon>Bacteria</taxon>
        <taxon>Pseudomonadati</taxon>
        <taxon>Campylobacterota</taxon>
        <taxon>Epsilonproteobacteria</taxon>
        <taxon>Campylobacterales</taxon>
        <taxon>Arcobacteraceae</taxon>
        <taxon>Arcobacter</taxon>
    </lineage>
</organism>
<evidence type="ECO:0000313" key="2">
    <source>
        <dbReference type="EMBL" id="WNL13666.1"/>
    </source>
</evidence>
<dbReference type="EMBL" id="CP134850">
    <property type="protein sequence ID" value="WNL20461.1"/>
    <property type="molecule type" value="Genomic_DNA"/>
</dbReference>
<evidence type="ECO:0000259" key="1">
    <source>
        <dbReference type="PROSITE" id="PS50943"/>
    </source>
</evidence>
<dbReference type="InterPro" id="IPR010982">
    <property type="entry name" value="Lambda_DNA-bd_dom_sf"/>
</dbReference>
<evidence type="ECO:0000313" key="4">
    <source>
        <dbReference type="EMBL" id="WNL20461.1"/>
    </source>
</evidence>
<evidence type="ECO:0000313" key="5">
    <source>
        <dbReference type="EMBL" id="WNL25740.1"/>
    </source>
</evidence>
<dbReference type="PROSITE" id="PS50943">
    <property type="entry name" value="HTH_CROC1"/>
    <property type="match status" value="1"/>
</dbReference>
<proteinExistence type="predicted"/>
<accession>A0AA96IB28</accession>
<dbReference type="InterPro" id="IPR001387">
    <property type="entry name" value="Cro/C1-type_HTH"/>
</dbReference>
<gene>
    <name evidence="2" type="ORF">RJG51_06365</name>
    <name evidence="3" type="ORF">RJG53_06905</name>
    <name evidence="4" type="ORF">RJG56_06755</name>
    <name evidence="5" type="ORF">RJG57_00760</name>
</gene>